<proteinExistence type="predicted"/>
<name>A0ABR9PNK0_9BACT</name>
<organism evidence="2 3">
    <name type="scientific">Corallococcus soli</name>
    <dbReference type="NCBI Taxonomy" id="2710757"/>
    <lineage>
        <taxon>Bacteria</taxon>
        <taxon>Pseudomonadati</taxon>
        <taxon>Myxococcota</taxon>
        <taxon>Myxococcia</taxon>
        <taxon>Myxococcales</taxon>
        <taxon>Cystobacterineae</taxon>
        <taxon>Myxococcaceae</taxon>
        <taxon>Corallococcus</taxon>
    </lineage>
</organism>
<comment type="caution">
    <text evidence="2">The sequence shown here is derived from an EMBL/GenBank/DDBJ whole genome shotgun (WGS) entry which is preliminary data.</text>
</comment>
<dbReference type="Pfam" id="PF14028">
    <property type="entry name" value="Lant_dehydr_C"/>
    <property type="match status" value="1"/>
</dbReference>
<dbReference type="InterPro" id="IPR023809">
    <property type="entry name" value="Thiopep_bacteriocin_synth_dom"/>
</dbReference>
<dbReference type="EMBL" id="JAAIYO010000003">
    <property type="protein sequence ID" value="MBE4749494.1"/>
    <property type="molecule type" value="Genomic_DNA"/>
</dbReference>
<accession>A0ABR9PNK0</accession>
<reference evidence="2 3" key="1">
    <citation type="submission" date="2020-02" db="EMBL/GenBank/DDBJ databases">
        <authorList>
            <person name="Babadi Z.K."/>
            <person name="Risdian C."/>
            <person name="Ebrahimipour G.H."/>
            <person name="Wink J."/>
        </authorList>
    </citation>
    <scope>NUCLEOTIDE SEQUENCE [LARGE SCALE GENOMIC DNA]</scope>
    <source>
        <strain evidence="2 3">ZKHCc1 1396</strain>
    </source>
</reference>
<protein>
    <recommendedName>
        <fullName evidence="1">Thiopeptide-type bacteriocin biosynthesis domain-containing protein</fullName>
    </recommendedName>
</protein>
<evidence type="ECO:0000259" key="1">
    <source>
        <dbReference type="Pfam" id="PF14028"/>
    </source>
</evidence>
<gene>
    <name evidence="2" type="ORF">G4177_15115</name>
</gene>
<dbReference type="Proteomes" id="UP001516472">
    <property type="component" value="Unassembled WGS sequence"/>
</dbReference>
<sequence length="337" mass="37672">MDAVDPDRARTSDSGPGALVVPLDDASWISFHLFLNSGLNLLLDQVVRPAVQTLLAERRIDRFFFIRYAEQGDHIRLRLRTRQRDIGPLEHHAHALLASLAERPASALHGERPRIMRAALELEVERYGGERLLPHSLDHFAISSLDALALNAEAISMTRAQLLPRSMTRLVQQAFGLAIDLVDFSALLDYFVGWRPRMALPMARADAVFDANREAFQRQFRSTLEMLLAGKVPLEVQAAQCLSRTVQDLPLEPRRILTASQLHMSSNRMGLANAEEGYLTRLMCRCAVALAERDPAFWSEVGTCLLQQRTQEAALPGETLAALVSEQLQRFCITAMA</sequence>
<dbReference type="NCBIfam" id="TIGR03891">
    <property type="entry name" value="thiopep_ocin"/>
    <property type="match status" value="1"/>
</dbReference>
<dbReference type="RefSeq" id="WP_193348861.1">
    <property type="nucleotide sequence ID" value="NZ_CBCSIP010000011.1"/>
</dbReference>
<feature type="domain" description="Thiopeptide-type bacteriocin biosynthesis" evidence="1">
    <location>
        <begin position="28"/>
        <end position="285"/>
    </location>
</feature>
<evidence type="ECO:0000313" key="3">
    <source>
        <dbReference type="Proteomes" id="UP001516472"/>
    </source>
</evidence>
<keyword evidence="3" id="KW-1185">Reference proteome</keyword>
<evidence type="ECO:0000313" key="2">
    <source>
        <dbReference type="EMBL" id="MBE4749494.1"/>
    </source>
</evidence>